<accession>A0A061E009</accession>
<dbReference type="GO" id="GO:0004518">
    <property type="term" value="F:nuclease activity"/>
    <property type="evidence" value="ECO:0007669"/>
    <property type="project" value="UniProtKB-KW"/>
</dbReference>
<dbReference type="Gramene" id="EOX98290">
    <property type="protein sequence ID" value="EOX98290"/>
    <property type="gene ID" value="TCM_007086"/>
</dbReference>
<evidence type="ECO:0000256" key="8">
    <source>
        <dbReference type="SAM" id="SignalP"/>
    </source>
</evidence>
<dbReference type="InterPro" id="IPR045249">
    <property type="entry name" value="HARBI1-like"/>
</dbReference>
<evidence type="ECO:0000256" key="2">
    <source>
        <dbReference type="ARBA" id="ARBA00004123"/>
    </source>
</evidence>
<dbReference type="InterPro" id="IPR027806">
    <property type="entry name" value="HARBI1_dom"/>
</dbReference>
<evidence type="ECO:0000313" key="11">
    <source>
        <dbReference type="Proteomes" id="UP000026915"/>
    </source>
</evidence>
<dbReference type="PANTHER" id="PTHR22930:SF190">
    <property type="entry name" value="OS06G0164500 PROTEIN"/>
    <property type="match status" value="1"/>
</dbReference>
<evidence type="ECO:0000256" key="4">
    <source>
        <dbReference type="ARBA" id="ARBA00022722"/>
    </source>
</evidence>
<organism evidence="10 11">
    <name type="scientific">Theobroma cacao</name>
    <name type="common">Cacao</name>
    <name type="synonym">Cocoa</name>
    <dbReference type="NCBI Taxonomy" id="3641"/>
    <lineage>
        <taxon>Eukaryota</taxon>
        <taxon>Viridiplantae</taxon>
        <taxon>Streptophyta</taxon>
        <taxon>Embryophyta</taxon>
        <taxon>Tracheophyta</taxon>
        <taxon>Spermatophyta</taxon>
        <taxon>Magnoliopsida</taxon>
        <taxon>eudicotyledons</taxon>
        <taxon>Gunneridae</taxon>
        <taxon>Pentapetalae</taxon>
        <taxon>rosids</taxon>
        <taxon>malvids</taxon>
        <taxon>Malvales</taxon>
        <taxon>Malvaceae</taxon>
        <taxon>Byttnerioideae</taxon>
        <taxon>Theobroma</taxon>
    </lineage>
</organism>
<evidence type="ECO:0000256" key="3">
    <source>
        <dbReference type="ARBA" id="ARBA00006958"/>
    </source>
</evidence>
<protein>
    <submittedName>
        <fullName evidence="10">PIF / Ping-Pong family of plant transposases</fullName>
    </submittedName>
</protein>
<evidence type="ECO:0000256" key="5">
    <source>
        <dbReference type="ARBA" id="ARBA00022723"/>
    </source>
</evidence>
<keyword evidence="8" id="KW-0732">Signal</keyword>
<dbReference type="EMBL" id="CM001880">
    <property type="protein sequence ID" value="EOX98290.1"/>
    <property type="molecule type" value="Genomic_DNA"/>
</dbReference>
<keyword evidence="11" id="KW-1185">Reference proteome</keyword>
<comment type="similarity">
    <text evidence="3">Belongs to the HARBI1 family.</text>
</comment>
<dbReference type="GO" id="GO:0046872">
    <property type="term" value="F:metal ion binding"/>
    <property type="evidence" value="ECO:0007669"/>
    <property type="project" value="UniProtKB-KW"/>
</dbReference>
<reference evidence="10 11" key="1">
    <citation type="journal article" date="2013" name="Genome Biol.">
        <title>The genome sequence of the most widely cultivated cacao type and its use to identify candidate genes regulating pod color.</title>
        <authorList>
            <person name="Motamayor J.C."/>
            <person name="Mockaitis K."/>
            <person name="Schmutz J."/>
            <person name="Haiminen N."/>
            <person name="Iii D.L."/>
            <person name="Cornejo O."/>
            <person name="Findley S.D."/>
            <person name="Zheng P."/>
            <person name="Utro F."/>
            <person name="Royaert S."/>
            <person name="Saski C."/>
            <person name="Jenkins J."/>
            <person name="Podicheti R."/>
            <person name="Zhao M."/>
            <person name="Scheffler B.E."/>
            <person name="Stack J.C."/>
            <person name="Feltus F.A."/>
            <person name="Mustiga G.M."/>
            <person name="Amores F."/>
            <person name="Phillips W."/>
            <person name="Marelli J.P."/>
            <person name="May G.D."/>
            <person name="Shapiro H."/>
            <person name="Ma J."/>
            <person name="Bustamante C.D."/>
            <person name="Schnell R.J."/>
            <person name="Main D."/>
            <person name="Gilbert D."/>
            <person name="Parida L."/>
            <person name="Kuhn D.N."/>
        </authorList>
    </citation>
    <scope>NUCLEOTIDE SEQUENCE [LARGE SCALE GENOMIC DNA]</scope>
    <source>
        <strain evidence="11">cv. Matina 1-6</strain>
    </source>
</reference>
<dbReference type="Pfam" id="PF13359">
    <property type="entry name" value="DDE_Tnp_4"/>
    <property type="match status" value="1"/>
</dbReference>
<feature type="domain" description="DDE Tnp4" evidence="9">
    <location>
        <begin position="231"/>
        <end position="373"/>
    </location>
</feature>
<keyword evidence="4" id="KW-0540">Nuclease</keyword>
<comment type="cofactor">
    <cofactor evidence="1">
        <name>a divalent metal cation</name>
        <dbReference type="ChEBI" id="CHEBI:60240"/>
    </cofactor>
</comment>
<evidence type="ECO:0000256" key="7">
    <source>
        <dbReference type="ARBA" id="ARBA00023242"/>
    </source>
</evidence>
<evidence type="ECO:0000256" key="1">
    <source>
        <dbReference type="ARBA" id="ARBA00001968"/>
    </source>
</evidence>
<gene>
    <name evidence="10" type="ORF">TCM_007086</name>
</gene>
<dbReference type="HOGENOM" id="CLU_048673_0_0_1"/>
<keyword evidence="6" id="KW-0378">Hydrolase</keyword>
<evidence type="ECO:0000256" key="6">
    <source>
        <dbReference type="ARBA" id="ARBA00022801"/>
    </source>
</evidence>
<evidence type="ECO:0000259" key="9">
    <source>
        <dbReference type="Pfam" id="PF13359"/>
    </source>
</evidence>
<dbReference type="AlphaFoldDB" id="A0A061E009"/>
<comment type="subcellular location">
    <subcellularLocation>
        <location evidence="2">Nucleus</location>
    </subcellularLocation>
</comment>
<feature type="signal peptide" evidence="8">
    <location>
        <begin position="1"/>
        <end position="30"/>
    </location>
</feature>
<proteinExistence type="inferred from homology"/>
<dbReference type="PANTHER" id="PTHR22930">
    <property type="match status" value="1"/>
</dbReference>
<sequence>MDPRKLSALVSSLVSQLLLLLPIFFNSTNSNDFVSDRNLFSVLNYLLSSQEIAATLSFVSVSRKRKRTQCSESDSEPIVEERDQELGHRLGDDRVRLGLTRDPDLFKACFRMKSSTFEWLAGLLEPLLECRDPVGSPLNLSAELRLGIGLFRLATGSSYPEIAQRFGVSESVTRFCTKHLCRVLCTNFRFWVAFPSPEELKSVSLSFEQFTGLPNCCGVIDCTRFNIVNENNGSIDSVAAQIVVDSSSKILSIVAGFKGDKGDSRVLKSSTLYKDVEEGRLLNSSPVLVNGVAINQYLVGDGAYPLLPWLMVPFVDVVPGSSEGKFNVAHRAMHVSALKTIASLKNWGILKKPMEEELKAAVAIIGACSILHNILLMREDDSALCELVGDYLVHDQSSQCYGEASLEENSIGKEASVIRDALATEAREAHVSSLGRQPRDSV</sequence>
<dbReference type="InParanoid" id="A0A061E009"/>
<dbReference type="GO" id="GO:0005634">
    <property type="term" value="C:nucleus"/>
    <property type="evidence" value="ECO:0007669"/>
    <property type="project" value="UniProtKB-SubCell"/>
</dbReference>
<feature type="chain" id="PRO_5001596443" evidence="8">
    <location>
        <begin position="31"/>
        <end position="442"/>
    </location>
</feature>
<dbReference type="Proteomes" id="UP000026915">
    <property type="component" value="Chromosome 2"/>
</dbReference>
<dbReference type="eggNOG" id="KOG4585">
    <property type="taxonomic scope" value="Eukaryota"/>
</dbReference>
<evidence type="ECO:0000313" key="10">
    <source>
        <dbReference type="EMBL" id="EOX98290.1"/>
    </source>
</evidence>
<name>A0A061E009_THECC</name>
<dbReference type="GO" id="GO:0016787">
    <property type="term" value="F:hydrolase activity"/>
    <property type="evidence" value="ECO:0007669"/>
    <property type="project" value="UniProtKB-KW"/>
</dbReference>
<dbReference type="OMA" id="CSILHNM"/>
<keyword evidence="5" id="KW-0479">Metal-binding</keyword>
<keyword evidence="7" id="KW-0539">Nucleus</keyword>